<protein>
    <submittedName>
        <fullName evidence="2">Uncharacterized protein</fullName>
    </submittedName>
</protein>
<feature type="compositionally biased region" description="Polar residues" evidence="1">
    <location>
        <begin position="138"/>
        <end position="154"/>
    </location>
</feature>
<proteinExistence type="predicted"/>
<dbReference type="EMBL" id="JBFCZG010000004">
    <property type="protein sequence ID" value="KAL3422987.1"/>
    <property type="molecule type" value="Genomic_DNA"/>
</dbReference>
<feature type="compositionally biased region" description="Acidic residues" evidence="1">
    <location>
        <begin position="157"/>
        <end position="186"/>
    </location>
</feature>
<gene>
    <name evidence="2" type="ORF">PVAG01_04734</name>
</gene>
<feature type="compositionally biased region" description="Basic residues" evidence="1">
    <location>
        <begin position="223"/>
        <end position="234"/>
    </location>
</feature>
<comment type="caution">
    <text evidence="2">The sequence shown here is derived from an EMBL/GenBank/DDBJ whole genome shotgun (WGS) entry which is preliminary data.</text>
</comment>
<evidence type="ECO:0000256" key="1">
    <source>
        <dbReference type="SAM" id="MobiDB-lite"/>
    </source>
</evidence>
<accession>A0ABR4PI14</accession>
<feature type="region of interest" description="Disordered" evidence="1">
    <location>
        <begin position="138"/>
        <end position="234"/>
    </location>
</feature>
<reference evidence="2 3" key="1">
    <citation type="submission" date="2024-06" db="EMBL/GenBank/DDBJ databases">
        <title>Complete genome of Phlyctema vagabunda strain 19-DSS-EL-015.</title>
        <authorList>
            <person name="Fiorenzani C."/>
        </authorList>
    </citation>
    <scope>NUCLEOTIDE SEQUENCE [LARGE SCALE GENOMIC DNA]</scope>
    <source>
        <strain evidence="2 3">19-DSS-EL-015</strain>
    </source>
</reference>
<sequence length="234" mass="26620">MFEHFTFGAQAQTDCQDYSQHSPTDTSTLITPTCSPEPSHLVLSPAMNDLVDQLGSHHFASQEQRPYLYSVPRQQFKVDDDGTFPGTKYSISNNSKVTSNTTSCRRLQRQLNVQLQSCSRHVRDINELVEQMITSNTQCTPRSYSTRPSSQHSSDFIEVDESYQEDEDEIEDEGFVDGEDSAEDEMLSLRRASAPSGVRKHGYIQWRSSAESGGQGKVWQQPRMRKRVRSRSTR</sequence>
<name>A0ABR4PI14_9HELO</name>
<evidence type="ECO:0000313" key="2">
    <source>
        <dbReference type="EMBL" id="KAL3422987.1"/>
    </source>
</evidence>
<keyword evidence="3" id="KW-1185">Reference proteome</keyword>
<evidence type="ECO:0000313" key="3">
    <source>
        <dbReference type="Proteomes" id="UP001629113"/>
    </source>
</evidence>
<dbReference type="Proteomes" id="UP001629113">
    <property type="component" value="Unassembled WGS sequence"/>
</dbReference>
<organism evidence="2 3">
    <name type="scientific">Phlyctema vagabunda</name>
    <dbReference type="NCBI Taxonomy" id="108571"/>
    <lineage>
        <taxon>Eukaryota</taxon>
        <taxon>Fungi</taxon>
        <taxon>Dikarya</taxon>
        <taxon>Ascomycota</taxon>
        <taxon>Pezizomycotina</taxon>
        <taxon>Leotiomycetes</taxon>
        <taxon>Helotiales</taxon>
        <taxon>Dermateaceae</taxon>
        <taxon>Phlyctema</taxon>
    </lineage>
</organism>